<dbReference type="AlphaFoldDB" id="A0AAD4MHA0"/>
<name>A0AAD4MHA0_9BILA</name>
<proteinExistence type="predicted"/>
<comment type="caution">
    <text evidence="1">The sequence shown here is derived from an EMBL/GenBank/DDBJ whole genome shotgun (WGS) entry which is preliminary data.</text>
</comment>
<dbReference type="Proteomes" id="UP001201812">
    <property type="component" value="Unassembled WGS sequence"/>
</dbReference>
<keyword evidence="2" id="KW-1185">Reference proteome</keyword>
<accession>A0AAD4MHA0</accession>
<sequence length="248" mass="27794">MKRFMYHTPGSELRRVICDLAKSRIFRISGSHKSRQRQSLSARPVPIDSAGRDEAIHVSHARIRAATRNLPFYVTHALICIKNNVVKKKGSDEAFYDMNWLCGTSTGGIIVLALGKGSRGGQNPIEKVLESVLLTNSLFLSLSFEGAHQLWVFLSSVGFDTPHPRIDSILACGSGFPVWLNDAATILLAVSVSLCPLHFANYSYHCQQRVRELKKNTRARIPTVTHIMTRESLDTECHQFDLAYNGWR</sequence>
<protein>
    <submittedName>
        <fullName evidence="1">Uncharacterized protein</fullName>
    </submittedName>
</protein>
<evidence type="ECO:0000313" key="1">
    <source>
        <dbReference type="EMBL" id="KAI1695160.1"/>
    </source>
</evidence>
<gene>
    <name evidence="1" type="ORF">DdX_19735</name>
</gene>
<evidence type="ECO:0000313" key="2">
    <source>
        <dbReference type="Proteomes" id="UP001201812"/>
    </source>
</evidence>
<organism evidence="1 2">
    <name type="scientific">Ditylenchus destructor</name>
    <dbReference type="NCBI Taxonomy" id="166010"/>
    <lineage>
        <taxon>Eukaryota</taxon>
        <taxon>Metazoa</taxon>
        <taxon>Ecdysozoa</taxon>
        <taxon>Nematoda</taxon>
        <taxon>Chromadorea</taxon>
        <taxon>Rhabditida</taxon>
        <taxon>Tylenchina</taxon>
        <taxon>Tylenchomorpha</taxon>
        <taxon>Sphaerularioidea</taxon>
        <taxon>Anguinidae</taxon>
        <taxon>Anguininae</taxon>
        <taxon>Ditylenchus</taxon>
    </lineage>
</organism>
<reference evidence="1" key="1">
    <citation type="submission" date="2022-01" db="EMBL/GenBank/DDBJ databases">
        <title>Genome Sequence Resource for Two Populations of Ditylenchus destructor, the Migratory Endoparasitic Phytonematode.</title>
        <authorList>
            <person name="Zhang H."/>
            <person name="Lin R."/>
            <person name="Xie B."/>
        </authorList>
    </citation>
    <scope>NUCLEOTIDE SEQUENCE</scope>
    <source>
        <strain evidence="1">BazhouSP</strain>
    </source>
</reference>
<dbReference type="EMBL" id="JAKKPZ010000435">
    <property type="protein sequence ID" value="KAI1695160.1"/>
    <property type="molecule type" value="Genomic_DNA"/>
</dbReference>